<proteinExistence type="predicted"/>
<evidence type="ECO:0000313" key="2">
    <source>
        <dbReference type="Proteomes" id="UP000776651"/>
    </source>
</evidence>
<evidence type="ECO:0000313" key="1">
    <source>
        <dbReference type="EMBL" id="MBX7489333.1"/>
    </source>
</evidence>
<organism evidence="1 2">
    <name type="scientific">Qipengyuania pacifica</name>
    <dbReference type="NCBI Taxonomy" id="2860199"/>
    <lineage>
        <taxon>Bacteria</taxon>
        <taxon>Pseudomonadati</taxon>
        <taxon>Pseudomonadota</taxon>
        <taxon>Alphaproteobacteria</taxon>
        <taxon>Sphingomonadales</taxon>
        <taxon>Erythrobacteraceae</taxon>
        <taxon>Qipengyuania</taxon>
    </lineage>
</organism>
<dbReference type="EMBL" id="JAIGNQ010000003">
    <property type="protein sequence ID" value="MBX7489333.1"/>
    <property type="molecule type" value="Genomic_DNA"/>
</dbReference>
<dbReference type="Proteomes" id="UP000776651">
    <property type="component" value="Unassembled WGS sequence"/>
</dbReference>
<accession>A0ABS7JJM0</accession>
<name>A0ABS7JJM0_9SPHN</name>
<keyword evidence="2" id="KW-1185">Reference proteome</keyword>
<gene>
    <name evidence="1" type="ORF">K3177_12480</name>
</gene>
<sequence length="99" mass="11950">MGMQQKIPPQFADRAERRVWFTRDDADRLLNWIEDNGQRFLGMEVAEKQDDEAWVLLPDTLDLSRQTDNFEAVRRGRDFLRDYDGEGRMFEPLWQDREQ</sequence>
<comment type="caution">
    <text evidence="1">The sequence shown here is derived from an EMBL/GenBank/DDBJ whole genome shotgun (WGS) entry which is preliminary data.</text>
</comment>
<protein>
    <submittedName>
        <fullName evidence="1">Uncharacterized protein</fullName>
    </submittedName>
</protein>
<reference evidence="1 2" key="1">
    <citation type="submission" date="2021-08" db="EMBL/GenBank/DDBJ databases">
        <title>Comparative Genomics Analysis of the Genus Qipengyuania Reveals Extensive Genetic Diversity and Metabolic Versatility, Including the Description of Fifteen Novel Species.</title>
        <authorList>
            <person name="Liu Y."/>
        </authorList>
    </citation>
    <scope>NUCLEOTIDE SEQUENCE [LARGE SCALE GENOMIC DNA]</scope>
    <source>
        <strain evidence="1 2">GH25</strain>
    </source>
</reference>
<dbReference type="RefSeq" id="WP_103023380.1">
    <property type="nucleotide sequence ID" value="NZ_JAHWXO010000002.1"/>
</dbReference>